<sequence>MHTASKNPVALGVIGLHKEGVYSSGFQISTIPEYKKLIRANSTSVDFNKTTFNTYLKADRNNSQEIKYVDSLESKPQFLTLEILDRVGTIAELQQDYNTQTFTYLKSHKEAAIVTSVSLALPKALIQEINNAEAIFLSNHSYKQYQISLVKEGKLYKTIDFAEATIFAYELSFFCWGENDRKQINMVGIIDEKASCSKNTYQDAEKAKGKMNYFKL</sequence>
<accession>A0ABW5N996</accession>
<name>A0ABW5N996_9FLAO</name>
<gene>
    <name evidence="1" type="ORF">ACFSTE_13535</name>
</gene>
<reference evidence="2" key="1">
    <citation type="journal article" date="2019" name="Int. J. Syst. Evol. Microbiol.">
        <title>The Global Catalogue of Microorganisms (GCM) 10K type strain sequencing project: providing services to taxonomists for standard genome sequencing and annotation.</title>
        <authorList>
            <consortium name="The Broad Institute Genomics Platform"/>
            <consortium name="The Broad Institute Genome Sequencing Center for Infectious Disease"/>
            <person name="Wu L."/>
            <person name="Ma J."/>
        </authorList>
    </citation>
    <scope>NUCLEOTIDE SEQUENCE [LARGE SCALE GENOMIC DNA]</scope>
    <source>
        <strain evidence="2">KCTC 42423</strain>
    </source>
</reference>
<proteinExistence type="predicted"/>
<dbReference type="EMBL" id="JBHULX010000027">
    <property type="protein sequence ID" value="MFD2591853.1"/>
    <property type="molecule type" value="Genomic_DNA"/>
</dbReference>
<evidence type="ECO:0000313" key="1">
    <source>
        <dbReference type="EMBL" id="MFD2591853.1"/>
    </source>
</evidence>
<dbReference type="Proteomes" id="UP001597459">
    <property type="component" value="Unassembled WGS sequence"/>
</dbReference>
<comment type="caution">
    <text evidence="1">The sequence shown here is derived from an EMBL/GenBank/DDBJ whole genome shotgun (WGS) entry which is preliminary data.</text>
</comment>
<protein>
    <submittedName>
        <fullName evidence="1">Uncharacterized protein</fullName>
    </submittedName>
</protein>
<evidence type="ECO:0000313" key="2">
    <source>
        <dbReference type="Proteomes" id="UP001597459"/>
    </source>
</evidence>
<dbReference type="RefSeq" id="WP_378258487.1">
    <property type="nucleotide sequence ID" value="NZ_JBHSJV010000001.1"/>
</dbReference>
<organism evidence="1 2">
    <name type="scientific">Aquimarina hainanensis</name>
    <dbReference type="NCBI Taxonomy" id="1578017"/>
    <lineage>
        <taxon>Bacteria</taxon>
        <taxon>Pseudomonadati</taxon>
        <taxon>Bacteroidota</taxon>
        <taxon>Flavobacteriia</taxon>
        <taxon>Flavobacteriales</taxon>
        <taxon>Flavobacteriaceae</taxon>
        <taxon>Aquimarina</taxon>
    </lineage>
</organism>
<keyword evidence="2" id="KW-1185">Reference proteome</keyword>